<organism evidence="1 2">
    <name type="scientific">Candidatus Campbellbacteria bacterium CG22_combo_CG10-13_8_21_14_all_36_13</name>
    <dbReference type="NCBI Taxonomy" id="1974529"/>
    <lineage>
        <taxon>Bacteria</taxon>
        <taxon>Candidatus Campbelliibacteriota</taxon>
    </lineage>
</organism>
<gene>
    <name evidence="1" type="ORF">COW81_00125</name>
</gene>
<evidence type="ECO:0000313" key="1">
    <source>
        <dbReference type="EMBL" id="PIP87468.1"/>
    </source>
</evidence>
<dbReference type="AlphaFoldDB" id="A0A2H0E006"/>
<protein>
    <submittedName>
        <fullName evidence="1">Uncharacterized protein</fullName>
    </submittedName>
</protein>
<proteinExistence type="predicted"/>
<accession>A0A2H0E006</accession>
<dbReference type="Proteomes" id="UP000231143">
    <property type="component" value="Unassembled WGS sequence"/>
</dbReference>
<dbReference type="EMBL" id="PCTT01000002">
    <property type="protein sequence ID" value="PIP87468.1"/>
    <property type="molecule type" value="Genomic_DNA"/>
</dbReference>
<name>A0A2H0E006_9BACT</name>
<reference evidence="1 2" key="1">
    <citation type="submission" date="2017-09" db="EMBL/GenBank/DDBJ databases">
        <title>Depth-based differentiation of microbial function through sediment-hosted aquifers and enrichment of novel symbionts in the deep terrestrial subsurface.</title>
        <authorList>
            <person name="Probst A.J."/>
            <person name="Ladd B."/>
            <person name="Jarett J.K."/>
            <person name="Geller-Mcgrath D.E."/>
            <person name="Sieber C.M."/>
            <person name="Emerson J.B."/>
            <person name="Anantharaman K."/>
            <person name="Thomas B.C."/>
            <person name="Malmstrom R."/>
            <person name="Stieglmeier M."/>
            <person name="Klingl A."/>
            <person name="Woyke T."/>
            <person name="Ryan C.M."/>
            <person name="Banfield J.F."/>
        </authorList>
    </citation>
    <scope>NUCLEOTIDE SEQUENCE [LARGE SCALE GENOMIC DNA]</scope>
    <source>
        <strain evidence="1">CG22_combo_CG10-13_8_21_14_all_36_13</strain>
    </source>
</reference>
<sequence>MARNRRRTLNLSRKLKFHLTLTINALPNYKVPLSSLRLQVGMWQVLITITKLITKMEKDYDSVVHIITQWDRSDYSSCLPCNVSVSDFGVIQCRDCLCLFIGKQSYKAVQACLRTDYGDLWRSEWDKLKEVQKLVRGEKFDQLVEYVYHYQNKDGIIDNERKFYEKRV</sequence>
<comment type="caution">
    <text evidence="1">The sequence shown here is derived from an EMBL/GenBank/DDBJ whole genome shotgun (WGS) entry which is preliminary data.</text>
</comment>
<evidence type="ECO:0000313" key="2">
    <source>
        <dbReference type="Proteomes" id="UP000231143"/>
    </source>
</evidence>